<feature type="transmembrane region" description="Helical" evidence="1">
    <location>
        <begin position="16"/>
        <end position="38"/>
    </location>
</feature>
<dbReference type="OrthoDB" id="264351at2"/>
<accession>A0A2S8FXL9</accession>
<feature type="transmembrane region" description="Helical" evidence="1">
    <location>
        <begin position="231"/>
        <end position="253"/>
    </location>
</feature>
<organism evidence="2 3">
    <name type="scientific">Blastopirellula marina</name>
    <dbReference type="NCBI Taxonomy" id="124"/>
    <lineage>
        <taxon>Bacteria</taxon>
        <taxon>Pseudomonadati</taxon>
        <taxon>Planctomycetota</taxon>
        <taxon>Planctomycetia</taxon>
        <taxon>Pirellulales</taxon>
        <taxon>Pirellulaceae</taxon>
        <taxon>Blastopirellula</taxon>
    </lineage>
</organism>
<keyword evidence="1" id="KW-1133">Transmembrane helix</keyword>
<name>A0A2S8FXL9_9BACT</name>
<keyword evidence="1" id="KW-0812">Transmembrane</keyword>
<dbReference type="Proteomes" id="UP000240009">
    <property type="component" value="Unassembled WGS sequence"/>
</dbReference>
<dbReference type="RefSeq" id="WP_105351356.1">
    <property type="nucleotide sequence ID" value="NZ_PUIA01000017.1"/>
</dbReference>
<sequence>MDEHDGTTTFRLKTSFLYQGVGCSLFFLIVTGIYLGVLQSREAAHLWGTIFMWPVLILGVMLFGGVLIVSIYGWVSYNIERLSIQEDVISLRSVTQDYQFDVADVHTLVWPVHRPDSFVTIHVLKIHVSGAIIKLGLKNYSNEDQLAIIRFFRNRVPASQQQDWPAYCFQSAIPLRDKYLPNADVADKEKLQRVMKRRMWAPMWAVVICSVGALGMITLDGLGVDKLMSSMVGITVIMAGVISPLIYLAILGVKLSTEVEQMSARLWDEGEAELNGVG</sequence>
<dbReference type="EMBL" id="PUIA01000017">
    <property type="protein sequence ID" value="PQO36915.1"/>
    <property type="molecule type" value="Genomic_DNA"/>
</dbReference>
<evidence type="ECO:0000313" key="3">
    <source>
        <dbReference type="Proteomes" id="UP000240009"/>
    </source>
</evidence>
<keyword evidence="1" id="KW-0472">Membrane</keyword>
<protein>
    <submittedName>
        <fullName evidence="2">Uncharacterized protein</fullName>
    </submittedName>
</protein>
<gene>
    <name evidence="2" type="ORF">C5Y96_07065</name>
</gene>
<dbReference type="AlphaFoldDB" id="A0A2S8FXL9"/>
<comment type="caution">
    <text evidence="2">The sequence shown here is derived from an EMBL/GenBank/DDBJ whole genome shotgun (WGS) entry which is preliminary data.</text>
</comment>
<evidence type="ECO:0000313" key="2">
    <source>
        <dbReference type="EMBL" id="PQO36915.1"/>
    </source>
</evidence>
<reference evidence="2 3" key="1">
    <citation type="submission" date="2018-02" db="EMBL/GenBank/DDBJ databases">
        <title>Comparative genomes isolates from brazilian mangrove.</title>
        <authorList>
            <person name="Araujo J.E."/>
            <person name="Taketani R.G."/>
            <person name="Silva M.C.P."/>
            <person name="Loureco M.V."/>
            <person name="Andreote F.D."/>
        </authorList>
    </citation>
    <scope>NUCLEOTIDE SEQUENCE [LARGE SCALE GENOMIC DNA]</scope>
    <source>
        <strain evidence="2 3">HEX-2 MGV</strain>
    </source>
</reference>
<evidence type="ECO:0000256" key="1">
    <source>
        <dbReference type="SAM" id="Phobius"/>
    </source>
</evidence>
<feature type="transmembrane region" description="Helical" evidence="1">
    <location>
        <begin position="50"/>
        <end position="75"/>
    </location>
</feature>
<proteinExistence type="predicted"/>
<feature type="transmembrane region" description="Helical" evidence="1">
    <location>
        <begin position="200"/>
        <end position="219"/>
    </location>
</feature>